<comment type="catalytic activity">
    <reaction evidence="1">
        <text>ATP + protein L-histidine = ADP + protein N-phospho-L-histidine.</text>
        <dbReference type="EC" id="2.7.13.3"/>
    </reaction>
</comment>
<dbReference type="EMBL" id="JAMTCG010000002">
    <property type="protein sequence ID" value="MCP2160058.1"/>
    <property type="molecule type" value="Genomic_DNA"/>
</dbReference>
<name>A0ABT1H2U3_9NOCA</name>
<evidence type="ECO:0000256" key="3">
    <source>
        <dbReference type="ARBA" id="ARBA00012438"/>
    </source>
</evidence>
<evidence type="ECO:0000256" key="11">
    <source>
        <dbReference type="SAM" id="MobiDB-lite"/>
    </source>
</evidence>
<dbReference type="CDD" id="cd00075">
    <property type="entry name" value="HATPase"/>
    <property type="match status" value="1"/>
</dbReference>
<evidence type="ECO:0000259" key="14">
    <source>
        <dbReference type="PROSITE" id="PS50885"/>
    </source>
</evidence>
<evidence type="ECO:0000256" key="7">
    <source>
        <dbReference type="ARBA" id="ARBA00022777"/>
    </source>
</evidence>
<dbReference type="Gene3D" id="3.30.565.10">
    <property type="entry name" value="Histidine kinase-like ATPase, C-terminal domain"/>
    <property type="match status" value="1"/>
</dbReference>
<dbReference type="InterPro" id="IPR003594">
    <property type="entry name" value="HATPase_dom"/>
</dbReference>
<dbReference type="InterPro" id="IPR005467">
    <property type="entry name" value="His_kinase_dom"/>
</dbReference>
<sequence>MTGLRPRAIPGTTPTPSLRWRVVVAVTVAFAVLLLVVGVAVDIALGQRLRSDLSARVTDRADRAPSLLAEGYQGQDLVTALQGDSIRVRLQTSDGTVYQTPGPVLDDPGQMRPPRPSGGRGPRGEDGPPPPGGPDGQGPGSVAPGAPGDALVVTRTLPDGSTVTLLGDTTSITQVRHQLRWLMLAAGLVALAVATGLILLVVRRALRPLEAMVAVARDITSGDRGRRVRPASPSTELGRTAESMDEMLDALEAAETAERTAAETARRAEADIKRFLADAAHELRTPIAGLSAVAESIARDGADRPDRVARWSDLLVRESRHASRLVDDLLDMARIDDDPALDLVDADLATVVDGAVERAGLVHPDLKITRHGPATVPARVDPGRIGQIVTNLLENAARVSPPAGTIEVTLSVDRGTAAITVTDDGPGVDAADRDRIFDRLVRLDRARDTPGAGLGLPIARALARAHGGDVQCVEPSGTGARFVVFLPTRPAHLSQTDVPVAPTP</sequence>
<comment type="subcellular location">
    <subcellularLocation>
        <location evidence="2">Cell membrane</location>
    </subcellularLocation>
</comment>
<evidence type="ECO:0000313" key="15">
    <source>
        <dbReference type="EMBL" id="MCP2160058.1"/>
    </source>
</evidence>
<dbReference type="Pfam" id="PF00512">
    <property type="entry name" value="HisKA"/>
    <property type="match status" value="1"/>
</dbReference>
<dbReference type="SUPFAM" id="SSF158472">
    <property type="entry name" value="HAMP domain-like"/>
    <property type="match status" value="1"/>
</dbReference>
<dbReference type="InterPro" id="IPR036890">
    <property type="entry name" value="HATPase_C_sf"/>
</dbReference>
<evidence type="ECO:0000313" key="16">
    <source>
        <dbReference type="Proteomes" id="UP001205740"/>
    </source>
</evidence>
<dbReference type="CDD" id="cd06225">
    <property type="entry name" value="HAMP"/>
    <property type="match status" value="1"/>
</dbReference>
<keyword evidence="16" id="KW-1185">Reference proteome</keyword>
<dbReference type="InterPro" id="IPR003661">
    <property type="entry name" value="HisK_dim/P_dom"/>
</dbReference>
<dbReference type="SUPFAM" id="SSF55874">
    <property type="entry name" value="ATPase domain of HSP90 chaperone/DNA topoisomerase II/histidine kinase"/>
    <property type="match status" value="1"/>
</dbReference>
<feature type="domain" description="Histidine kinase" evidence="13">
    <location>
        <begin position="278"/>
        <end position="490"/>
    </location>
</feature>
<dbReference type="CDD" id="cd00082">
    <property type="entry name" value="HisKA"/>
    <property type="match status" value="1"/>
</dbReference>
<dbReference type="SMART" id="SM00388">
    <property type="entry name" value="HisKA"/>
    <property type="match status" value="1"/>
</dbReference>
<dbReference type="SMART" id="SM00387">
    <property type="entry name" value="HATPase_c"/>
    <property type="match status" value="1"/>
</dbReference>
<dbReference type="GO" id="GO:0016301">
    <property type="term" value="F:kinase activity"/>
    <property type="evidence" value="ECO:0007669"/>
    <property type="project" value="UniProtKB-KW"/>
</dbReference>
<feature type="domain" description="HAMP" evidence="14">
    <location>
        <begin position="203"/>
        <end position="256"/>
    </location>
</feature>
<dbReference type="Gene3D" id="6.10.340.10">
    <property type="match status" value="1"/>
</dbReference>
<keyword evidence="8 12" id="KW-1133">Transmembrane helix</keyword>
<dbReference type="RefSeq" id="WP_253653639.1">
    <property type="nucleotide sequence ID" value="NZ_BAAAOE010000001.1"/>
</dbReference>
<feature type="region of interest" description="Disordered" evidence="11">
    <location>
        <begin position="92"/>
        <end position="150"/>
    </location>
</feature>
<dbReference type="PANTHER" id="PTHR45436:SF5">
    <property type="entry name" value="SENSOR HISTIDINE KINASE TRCS"/>
    <property type="match status" value="1"/>
</dbReference>
<evidence type="ECO:0000256" key="8">
    <source>
        <dbReference type="ARBA" id="ARBA00022989"/>
    </source>
</evidence>
<keyword evidence="6 12" id="KW-0812">Transmembrane</keyword>
<dbReference type="InterPro" id="IPR050428">
    <property type="entry name" value="TCS_sensor_his_kinase"/>
</dbReference>
<keyword evidence="9" id="KW-0902">Two-component regulatory system</keyword>
<feature type="transmembrane region" description="Helical" evidence="12">
    <location>
        <begin position="20"/>
        <end position="45"/>
    </location>
</feature>
<dbReference type="InterPro" id="IPR036097">
    <property type="entry name" value="HisK_dim/P_sf"/>
</dbReference>
<evidence type="ECO:0000256" key="12">
    <source>
        <dbReference type="SAM" id="Phobius"/>
    </source>
</evidence>
<dbReference type="InterPro" id="IPR004358">
    <property type="entry name" value="Sig_transdc_His_kin-like_C"/>
</dbReference>
<keyword evidence="7 15" id="KW-0418">Kinase</keyword>
<dbReference type="Proteomes" id="UP001205740">
    <property type="component" value="Unassembled WGS sequence"/>
</dbReference>
<dbReference type="Pfam" id="PF00672">
    <property type="entry name" value="HAMP"/>
    <property type="match status" value="1"/>
</dbReference>
<dbReference type="SUPFAM" id="SSF47384">
    <property type="entry name" value="Homodimeric domain of signal transducing histidine kinase"/>
    <property type="match status" value="1"/>
</dbReference>
<accession>A0ABT1H2U3</accession>
<dbReference type="EC" id="2.7.13.3" evidence="3"/>
<dbReference type="PROSITE" id="PS50109">
    <property type="entry name" value="HIS_KIN"/>
    <property type="match status" value="1"/>
</dbReference>
<evidence type="ECO:0000256" key="9">
    <source>
        <dbReference type="ARBA" id="ARBA00023012"/>
    </source>
</evidence>
<gene>
    <name evidence="15" type="ORF">LX12_001237</name>
</gene>
<evidence type="ECO:0000256" key="2">
    <source>
        <dbReference type="ARBA" id="ARBA00004236"/>
    </source>
</evidence>
<evidence type="ECO:0000256" key="6">
    <source>
        <dbReference type="ARBA" id="ARBA00022692"/>
    </source>
</evidence>
<dbReference type="InterPro" id="IPR003660">
    <property type="entry name" value="HAMP_dom"/>
</dbReference>
<evidence type="ECO:0000259" key="13">
    <source>
        <dbReference type="PROSITE" id="PS50109"/>
    </source>
</evidence>
<dbReference type="Pfam" id="PF02518">
    <property type="entry name" value="HATPase_c"/>
    <property type="match status" value="1"/>
</dbReference>
<comment type="caution">
    <text evidence="15">The sequence shown here is derived from an EMBL/GenBank/DDBJ whole genome shotgun (WGS) entry which is preliminary data.</text>
</comment>
<dbReference type="Gene3D" id="1.10.287.130">
    <property type="match status" value="1"/>
</dbReference>
<evidence type="ECO:0000256" key="10">
    <source>
        <dbReference type="ARBA" id="ARBA00023136"/>
    </source>
</evidence>
<dbReference type="PRINTS" id="PR00344">
    <property type="entry name" value="BCTRLSENSOR"/>
</dbReference>
<dbReference type="PROSITE" id="PS50885">
    <property type="entry name" value="HAMP"/>
    <property type="match status" value="1"/>
</dbReference>
<protein>
    <recommendedName>
        <fullName evidence="3">histidine kinase</fullName>
        <ecNumber evidence="3">2.7.13.3</ecNumber>
    </recommendedName>
</protein>
<keyword evidence="4" id="KW-0597">Phosphoprotein</keyword>
<keyword evidence="5" id="KW-0808">Transferase</keyword>
<proteinExistence type="predicted"/>
<evidence type="ECO:0000256" key="5">
    <source>
        <dbReference type="ARBA" id="ARBA00022679"/>
    </source>
</evidence>
<reference evidence="15 16" key="1">
    <citation type="submission" date="2022-06" db="EMBL/GenBank/DDBJ databases">
        <title>Genomic Encyclopedia of Archaeal and Bacterial Type Strains, Phase II (KMG-II): from individual species to whole genera.</title>
        <authorList>
            <person name="Goeker M."/>
        </authorList>
    </citation>
    <scope>NUCLEOTIDE SEQUENCE [LARGE SCALE GENOMIC DNA]</scope>
    <source>
        <strain evidence="15 16">DSM 45037</strain>
    </source>
</reference>
<dbReference type="SMART" id="SM00304">
    <property type="entry name" value="HAMP"/>
    <property type="match status" value="1"/>
</dbReference>
<evidence type="ECO:0000256" key="4">
    <source>
        <dbReference type="ARBA" id="ARBA00022553"/>
    </source>
</evidence>
<keyword evidence="10 12" id="KW-0472">Membrane</keyword>
<organism evidence="15 16">
    <name type="scientific">Williamsia serinedens</name>
    <dbReference type="NCBI Taxonomy" id="391736"/>
    <lineage>
        <taxon>Bacteria</taxon>
        <taxon>Bacillati</taxon>
        <taxon>Actinomycetota</taxon>
        <taxon>Actinomycetes</taxon>
        <taxon>Mycobacteriales</taxon>
        <taxon>Nocardiaceae</taxon>
        <taxon>Williamsia</taxon>
    </lineage>
</organism>
<evidence type="ECO:0000256" key="1">
    <source>
        <dbReference type="ARBA" id="ARBA00000085"/>
    </source>
</evidence>
<dbReference type="PANTHER" id="PTHR45436">
    <property type="entry name" value="SENSOR HISTIDINE KINASE YKOH"/>
    <property type="match status" value="1"/>
</dbReference>
<feature type="transmembrane region" description="Helical" evidence="12">
    <location>
        <begin position="181"/>
        <end position="202"/>
    </location>
</feature>